<feature type="transmembrane region" description="Helical" evidence="8">
    <location>
        <begin position="198"/>
        <end position="220"/>
    </location>
</feature>
<dbReference type="GO" id="GO:0015087">
    <property type="term" value="F:cobalt ion transmembrane transporter activity"/>
    <property type="evidence" value="ECO:0007669"/>
    <property type="project" value="TreeGrafter"/>
</dbReference>
<evidence type="ECO:0000313" key="9">
    <source>
        <dbReference type="EMBL" id="ABB44968.1"/>
    </source>
</evidence>
<evidence type="ECO:0000313" key="10">
    <source>
        <dbReference type="Proteomes" id="UP000002714"/>
    </source>
</evidence>
<evidence type="ECO:0000256" key="7">
    <source>
        <dbReference type="ARBA" id="ARBA00023136"/>
    </source>
</evidence>
<evidence type="ECO:0000256" key="5">
    <source>
        <dbReference type="ARBA" id="ARBA00022692"/>
    </source>
</evidence>
<dbReference type="SUPFAM" id="SSF144083">
    <property type="entry name" value="Magnesium transport protein CorA, transmembrane region"/>
    <property type="match status" value="1"/>
</dbReference>
<dbReference type="AlphaFoldDB" id="Q30PW3"/>
<dbReference type="Proteomes" id="UP000002714">
    <property type="component" value="Chromosome"/>
</dbReference>
<dbReference type="STRING" id="326298.Suden_1691"/>
<dbReference type="GO" id="GO:0000287">
    <property type="term" value="F:magnesium ion binding"/>
    <property type="evidence" value="ECO:0007669"/>
    <property type="project" value="TreeGrafter"/>
</dbReference>
<evidence type="ECO:0000256" key="3">
    <source>
        <dbReference type="ARBA" id="ARBA00022448"/>
    </source>
</evidence>
<dbReference type="GO" id="GO:0015095">
    <property type="term" value="F:magnesium ion transmembrane transporter activity"/>
    <property type="evidence" value="ECO:0007669"/>
    <property type="project" value="TreeGrafter"/>
</dbReference>
<feature type="transmembrane region" description="Helical" evidence="8">
    <location>
        <begin position="232"/>
        <end position="256"/>
    </location>
</feature>
<evidence type="ECO:0000256" key="8">
    <source>
        <dbReference type="SAM" id="Phobius"/>
    </source>
</evidence>
<dbReference type="InterPro" id="IPR045861">
    <property type="entry name" value="CorA_cytoplasmic_dom"/>
</dbReference>
<keyword evidence="10" id="KW-1185">Reference proteome</keyword>
<dbReference type="EMBL" id="CP000153">
    <property type="protein sequence ID" value="ABB44968.1"/>
    <property type="molecule type" value="Genomic_DNA"/>
</dbReference>
<accession>Q30PW3</accession>
<dbReference type="PANTHER" id="PTHR46494:SF1">
    <property type="entry name" value="CORA FAMILY METAL ION TRANSPORTER (EUROFUNG)"/>
    <property type="match status" value="1"/>
</dbReference>
<reference evidence="9 10" key="1">
    <citation type="journal article" date="2008" name="Appl. Environ. Microbiol.">
        <title>Genome of the epsilonproteobacterial chemolithoautotroph Sulfurimonas denitrificans.</title>
        <authorList>
            <person name="Sievert S.M."/>
            <person name="Scott K.M."/>
            <person name="Klotz M.G."/>
            <person name="Chain P.S.G."/>
            <person name="Hauser L.J."/>
            <person name="Hemp J."/>
            <person name="Huegler M."/>
            <person name="Land M."/>
            <person name="Lapidus A."/>
            <person name="Larimer F.W."/>
            <person name="Lucas S."/>
            <person name="Malfatti S.A."/>
            <person name="Meyer F."/>
            <person name="Paulsen I.T."/>
            <person name="Ren Q."/>
            <person name="Simon J."/>
            <person name="Bailey K."/>
            <person name="Diaz E."/>
            <person name="Fitzpatrick K.A."/>
            <person name="Glover B."/>
            <person name="Gwatney N."/>
            <person name="Korajkic A."/>
            <person name="Long A."/>
            <person name="Mobberley J.M."/>
            <person name="Pantry S.N."/>
            <person name="Pazder G."/>
            <person name="Peterson S."/>
            <person name="Quintanilla J.D."/>
            <person name="Sprinkle R."/>
            <person name="Stephens J."/>
            <person name="Thomas P."/>
            <person name="Vaughn R."/>
            <person name="Weber M.J."/>
            <person name="Wooten L.L."/>
        </authorList>
    </citation>
    <scope>NUCLEOTIDE SEQUENCE [LARGE SCALE GENOMIC DNA]</scope>
    <source>
        <strain evidence="10">ATCC 33889 / DSM 1251</strain>
    </source>
</reference>
<dbReference type="eggNOG" id="COG0598">
    <property type="taxonomic scope" value="Bacteria"/>
</dbReference>
<dbReference type="Gene3D" id="1.20.58.340">
    <property type="entry name" value="Magnesium transport protein CorA, transmembrane region"/>
    <property type="match status" value="2"/>
</dbReference>
<dbReference type="RefSeq" id="WP_011373309.1">
    <property type="nucleotide sequence ID" value="NC_007575.1"/>
</dbReference>
<dbReference type="GO" id="GO:0050897">
    <property type="term" value="F:cobalt ion binding"/>
    <property type="evidence" value="ECO:0007669"/>
    <property type="project" value="TreeGrafter"/>
</dbReference>
<proteinExistence type="inferred from homology"/>
<dbReference type="InterPro" id="IPR002523">
    <property type="entry name" value="MgTranspt_CorA/ZnTranspt_ZntB"/>
</dbReference>
<keyword evidence="6 8" id="KW-1133">Transmembrane helix</keyword>
<evidence type="ECO:0000256" key="2">
    <source>
        <dbReference type="ARBA" id="ARBA00009765"/>
    </source>
</evidence>
<keyword evidence="4" id="KW-1003">Cell membrane</keyword>
<keyword evidence="3" id="KW-0813">Transport</keyword>
<dbReference type="GO" id="GO:0005886">
    <property type="term" value="C:plasma membrane"/>
    <property type="evidence" value="ECO:0007669"/>
    <property type="project" value="UniProtKB-SubCell"/>
</dbReference>
<name>Q30PW3_SULDN</name>
<dbReference type="KEGG" id="tdn:Suden_1691"/>
<evidence type="ECO:0000256" key="1">
    <source>
        <dbReference type="ARBA" id="ARBA00004651"/>
    </source>
</evidence>
<organism evidence="9 10">
    <name type="scientific">Sulfurimonas denitrificans (strain ATCC 33889 / DSM 1251)</name>
    <name type="common">Thiomicrospira denitrificans (strain ATCC 33889 / DSM 1251)</name>
    <dbReference type="NCBI Taxonomy" id="326298"/>
    <lineage>
        <taxon>Bacteria</taxon>
        <taxon>Pseudomonadati</taxon>
        <taxon>Campylobacterota</taxon>
        <taxon>Epsilonproteobacteria</taxon>
        <taxon>Campylobacterales</taxon>
        <taxon>Sulfurimonadaceae</taxon>
        <taxon>Sulfurimonas</taxon>
    </lineage>
</organism>
<evidence type="ECO:0000256" key="6">
    <source>
        <dbReference type="ARBA" id="ARBA00022989"/>
    </source>
</evidence>
<keyword evidence="7 8" id="KW-0472">Membrane</keyword>
<dbReference type="SUPFAM" id="SSF143865">
    <property type="entry name" value="CorA soluble domain-like"/>
    <property type="match status" value="1"/>
</dbReference>
<evidence type="ECO:0000256" key="4">
    <source>
        <dbReference type="ARBA" id="ARBA00022475"/>
    </source>
</evidence>
<gene>
    <name evidence="9" type="ordered locus">Suden_1691</name>
</gene>
<comment type="similarity">
    <text evidence="2">Belongs to the CorA metal ion transporter (MIT) (TC 1.A.35) family.</text>
</comment>
<keyword evidence="5 8" id="KW-0812">Transmembrane</keyword>
<dbReference type="PANTHER" id="PTHR46494">
    <property type="entry name" value="CORA FAMILY METAL ION TRANSPORTER (EUROFUNG)"/>
    <property type="match status" value="1"/>
</dbReference>
<dbReference type="HOGENOM" id="CLU_089572_0_0_7"/>
<sequence>MNIVKLVDTLHLEDLKNPMHPSIFDENDSYDMLIIRLPIIEEKLELISVGFIITHDNSYYYIREEEIFEELGNRFEAPYKILDTTIDNLLKSFETYRDLIIDMEEALYLNKTKKSFINRWLELKRTIVRVERVLMHASSTMDKMIEYYTDTKDFPINHYMDLHEHLERTLHSAKLQLSKLDYLYNFHSAQTNEKMNHLIYILTIISAIFLPLNLVVGFFGMNTSGLPFSEGLSGTGSVGIFMIFLSIFMLGVIYFVKKRV</sequence>
<dbReference type="Pfam" id="PF01544">
    <property type="entry name" value="CorA"/>
    <property type="match status" value="1"/>
</dbReference>
<protein>
    <submittedName>
        <fullName evidence="9">Mg2+ transporter protein, CorA-like protein</fullName>
    </submittedName>
</protein>
<dbReference type="InterPro" id="IPR045863">
    <property type="entry name" value="CorA_TM1_TM2"/>
</dbReference>
<comment type="subcellular location">
    <subcellularLocation>
        <location evidence="1">Cell membrane</location>
        <topology evidence="1">Multi-pass membrane protein</topology>
    </subcellularLocation>
</comment>